<protein>
    <recommendedName>
        <fullName evidence="3">RNase H type-1 domain-containing protein</fullName>
    </recommendedName>
</protein>
<sequence length="553" mass="64119">RRPLTTVLSSVSIRSLLSCRQFCAPSTSTDDQIMTVRTTGIRWTQDGVDRTQSGVYWGEGDPRNTIVDRNNDPTDYRGSMLRSIAMALKQAKKDGLKRVRVLTDFKFKDQDYRKELQKMKKRGFTMRNRRQLPNSELYDEIVKSMDEIEVEFEYRSPWLLNSQGNEVMKLLREDRRKKHPDANVTNFTAKDYTSDWMISPKVSFPLKGRTVPTVYTVGRLELNPYTGFKLGSYASLWAPESIEHLEIRQRPLGSTQRLSILPVTHFRAQLIAIHDSIQEAQVLNIPEIRVITDSLHFMHFFKTGWQKMDGTPCANHRWYLKIKALTETTQVHFQGIQNTEDTEDELLMKVHELANNGLRFPIQNNDTKGHGMSVDELLAGKDAVYSVEGTSTRRARIFKKATGCPLGVLWDRMDGVPLEEDEGKAADSCMDGVEKKTPCAMLHSMMEHADKMCFECVVIRTNNPKLVRSTLASLEIWHRNEWNDSKNREVKEQELWKRIWEIKERIEIIWDLIEEVDEVMDEPYLAKYRKRVRKKKTEIKKGRPKETAKGLSS</sequence>
<reference evidence="1" key="1">
    <citation type="submission" date="2023-10" db="EMBL/GenBank/DDBJ databases">
        <title>Genome assembly of Pristionchus species.</title>
        <authorList>
            <person name="Yoshida K."/>
            <person name="Sommer R.J."/>
        </authorList>
    </citation>
    <scope>NUCLEOTIDE SEQUENCE</scope>
    <source>
        <strain evidence="1">RS0144</strain>
    </source>
</reference>
<gene>
    <name evidence="1" type="ORF">PENTCL1PPCAC_5638</name>
</gene>
<accession>A0AAV5SK61</accession>
<dbReference type="SUPFAM" id="SSF53098">
    <property type="entry name" value="Ribonuclease H-like"/>
    <property type="match status" value="2"/>
</dbReference>
<dbReference type="AlphaFoldDB" id="A0AAV5SK61"/>
<proteinExistence type="predicted"/>
<name>A0AAV5SK61_9BILA</name>
<organism evidence="1 2">
    <name type="scientific">Pristionchus entomophagus</name>
    <dbReference type="NCBI Taxonomy" id="358040"/>
    <lineage>
        <taxon>Eukaryota</taxon>
        <taxon>Metazoa</taxon>
        <taxon>Ecdysozoa</taxon>
        <taxon>Nematoda</taxon>
        <taxon>Chromadorea</taxon>
        <taxon>Rhabditida</taxon>
        <taxon>Rhabditina</taxon>
        <taxon>Diplogasteromorpha</taxon>
        <taxon>Diplogasteroidea</taxon>
        <taxon>Neodiplogasteridae</taxon>
        <taxon>Pristionchus</taxon>
    </lineage>
</organism>
<feature type="non-terminal residue" evidence="1">
    <location>
        <position position="1"/>
    </location>
</feature>
<evidence type="ECO:0000313" key="1">
    <source>
        <dbReference type="EMBL" id="GMS83463.1"/>
    </source>
</evidence>
<comment type="caution">
    <text evidence="1">The sequence shown here is derived from an EMBL/GenBank/DDBJ whole genome shotgun (WGS) entry which is preliminary data.</text>
</comment>
<dbReference type="GO" id="GO:0003676">
    <property type="term" value="F:nucleic acid binding"/>
    <property type="evidence" value="ECO:0007669"/>
    <property type="project" value="InterPro"/>
</dbReference>
<dbReference type="EMBL" id="BTSX01000002">
    <property type="protein sequence ID" value="GMS83463.1"/>
    <property type="molecule type" value="Genomic_DNA"/>
</dbReference>
<evidence type="ECO:0008006" key="3">
    <source>
        <dbReference type="Google" id="ProtNLM"/>
    </source>
</evidence>
<keyword evidence="2" id="KW-1185">Reference proteome</keyword>
<dbReference type="InterPro" id="IPR012337">
    <property type="entry name" value="RNaseH-like_sf"/>
</dbReference>
<evidence type="ECO:0000313" key="2">
    <source>
        <dbReference type="Proteomes" id="UP001432027"/>
    </source>
</evidence>
<dbReference type="Proteomes" id="UP001432027">
    <property type="component" value="Unassembled WGS sequence"/>
</dbReference>
<dbReference type="Gene3D" id="3.30.420.10">
    <property type="entry name" value="Ribonuclease H-like superfamily/Ribonuclease H"/>
    <property type="match status" value="3"/>
</dbReference>
<dbReference type="InterPro" id="IPR036397">
    <property type="entry name" value="RNaseH_sf"/>
</dbReference>